<sequence length="183" mass="19781">MSALSSSLAFLIQALGGLYIMAVLLRFILQLVRADFYNPVSQAIVKITAPLLNPLRKVIPGVGGMDIASLVLAFALQVGLFYVLFMLKGFALAGIPLPAVLLLSLKELATEVLNIYMFSLIIIAIASWVAPGSYNPGLMLLHQITEPMSSRIRKIIPPMGGLDFSLMVLVLIIITLKNFIAAL</sequence>
<organism evidence="3 4">
    <name type="scientific">Endozoicomonas montiporae</name>
    <dbReference type="NCBI Taxonomy" id="1027273"/>
    <lineage>
        <taxon>Bacteria</taxon>
        <taxon>Pseudomonadati</taxon>
        <taxon>Pseudomonadota</taxon>
        <taxon>Gammaproteobacteria</taxon>
        <taxon>Oceanospirillales</taxon>
        <taxon>Endozoicomonadaceae</taxon>
        <taxon>Endozoicomonas</taxon>
    </lineage>
</organism>
<feature type="transmembrane region" description="Helical" evidence="2">
    <location>
        <begin position="6"/>
        <end position="29"/>
    </location>
</feature>
<evidence type="ECO:0008006" key="5">
    <source>
        <dbReference type="Google" id="ProtNLM"/>
    </source>
</evidence>
<keyword evidence="2" id="KW-0472">Membrane</keyword>
<dbReference type="Pfam" id="PF02325">
    <property type="entry name" value="CCB3_YggT"/>
    <property type="match status" value="2"/>
</dbReference>
<dbReference type="PANTHER" id="PTHR33219:SF14">
    <property type="entry name" value="PROTEIN COFACTOR ASSEMBLY OF COMPLEX C SUBUNIT B CCB3, CHLOROPLASTIC-RELATED"/>
    <property type="match status" value="1"/>
</dbReference>
<dbReference type="Proteomes" id="UP000028006">
    <property type="component" value="Unassembled WGS sequence"/>
</dbReference>
<protein>
    <recommendedName>
        <fullName evidence="5">YggT family protein</fullName>
    </recommendedName>
</protein>
<dbReference type="eggNOG" id="COG0762">
    <property type="taxonomic scope" value="Bacteria"/>
</dbReference>
<dbReference type="AlphaFoldDB" id="A0A081MZG8"/>
<evidence type="ECO:0000313" key="3">
    <source>
        <dbReference type="EMBL" id="KEQ11591.1"/>
    </source>
</evidence>
<reference evidence="3 4" key="1">
    <citation type="submission" date="2014-06" db="EMBL/GenBank/DDBJ databases">
        <title>Whole Genome Sequences of Three Symbiotic Endozoicomonas Bacteria.</title>
        <authorList>
            <person name="Neave M.J."/>
            <person name="Apprill A."/>
            <person name="Voolstra C.R."/>
        </authorList>
    </citation>
    <scope>NUCLEOTIDE SEQUENCE [LARGE SCALE GENOMIC DNA]</scope>
    <source>
        <strain evidence="3 4">LMG 24815</strain>
    </source>
</reference>
<dbReference type="GO" id="GO:0016020">
    <property type="term" value="C:membrane"/>
    <property type="evidence" value="ECO:0007669"/>
    <property type="project" value="InterPro"/>
</dbReference>
<comment type="similarity">
    <text evidence="1">Belongs to the YggT family.</text>
</comment>
<keyword evidence="2" id="KW-1133">Transmembrane helix</keyword>
<dbReference type="EMBL" id="JOKG01000006">
    <property type="protein sequence ID" value="KEQ11591.1"/>
    <property type="molecule type" value="Genomic_DNA"/>
</dbReference>
<dbReference type="PANTHER" id="PTHR33219">
    <property type="entry name" value="YLMG HOMOLOG PROTEIN 2, CHLOROPLASTIC"/>
    <property type="match status" value="1"/>
</dbReference>
<feature type="transmembrane region" description="Helical" evidence="2">
    <location>
        <begin position="115"/>
        <end position="134"/>
    </location>
</feature>
<dbReference type="InterPro" id="IPR003425">
    <property type="entry name" value="CCB3/YggT"/>
</dbReference>
<proteinExistence type="inferred from homology"/>
<keyword evidence="4" id="KW-1185">Reference proteome</keyword>
<evidence type="ECO:0000313" key="4">
    <source>
        <dbReference type="Proteomes" id="UP000028006"/>
    </source>
</evidence>
<comment type="caution">
    <text evidence="3">The sequence shown here is derived from an EMBL/GenBank/DDBJ whole genome shotgun (WGS) entry which is preliminary data.</text>
</comment>
<keyword evidence="2" id="KW-0812">Transmembrane</keyword>
<evidence type="ECO:0000256" key="1">
    <source>
        <dbReference type="ARBA" id="ARBA00010894"/>
    </source>
</evidence>
<evidence type="ECO:0000256" key="2">
    <source>
        <dbReference type="SAM" id="Phobius"/>
    </source>
</evidence>
<feature type="transmembrane region" description="Helical" evidence="2">
    <location>
        <begin position="155"/>
        <end position="176"/>
    </location>
</feature>
<name>A0A081MZG8_9GAMM</name>
<feature type="transmembrane region" description="Helical" evidence="2">
    <location>
        <begin position="67"/>
        <end position="95"/>
    </location>
</feature>
<dbReference type="RefSeq" id="WP_034879357.1">
    <property type="nucleotide sequence ID" value="NZ_JOKG01000006.1"/>
</dbReference>
<accession>A0A081MZG8</accession>
<gene>
    <name evidence="3" type="ORF">GZ77_24010</name>
</gene>